<evidence type="ECO:0000259" key="2">
    <source>
        <dbReference type="PROSITE" id="PS51703"/>
    </source>
</evidence>
<evidence type="ECO:0000313" key="3">
    <source>
        <dbReference type="Ensembl" id="ENSVKKP00000011362.1"/>
    </source>
</evidence>
<feature type="region of interest" description="Disordered" evidence="1">
    <location>
        <begin position="788"/>
        <end position="810"/>
    </location>
</feature>
<feature type="region of interest" description="Disordered" evidence="1">
    <location>
        <begin position="956"/>
        <end position="996"/>
    </location>
</feature>
<dbReference type="FunFam" id="1.10.1410.40:FF:000001">
    <property type="entry name" value="interleukin enhancer-binding factor 3 isoform X1"/>
    <property type="match status" value="1"/>
</dbReference>
<dbReference type="Gene3D" id="3.30.460.10">
    <property type="entry name" value="Beta Polymerase, domain 2"/>
    <property type="match status" value="1"/>
</dbReference>
<dbReference type="CTD" id="23217"/>
<evidence type="ECO:0000313" key="4">
    <source>
        <dbReference type="Proteomes" id="UP000694545"/>
    </source>
</evidence>
<dbReference type="RefSeq" id="XP_044275000.1">
    <property type="nucleotide sequence ID" value="XM_044419065.1"/>
</dbReference>
<feature type="compositionally biased region" description="Pro residues" evidence="1">
    <location>
        <begin position="237"/>
        <end position="248"/>
    </location>
</feature>
<feature type="compositionally biased region" description="Basic and acidic residues" evidence="1">
    <location>
        <begin position="970"/>
        <end position="989"/>
    </location>
</feature>
<dbReference type="AlphaFoldDB" id="A0A8D2JFS5"/>
<dbReference type="FunFam" id="3.30.160.60:FF:000210">
    <property type="entry name" value="Zinc finger RNA-binding protein 2"/>
    <property type="match status" value="1"/>
</dbReference>
<sequence>MAAGNYYGFAAGPQYSAQQASVYSHPPTAASYTVQQAPGLDHAVAPTYTLAVPAARPVTSAAYGGYQLPSTQDYTYGAQQLEPIPQPPVAQNYQQDGYSYGRSPTASGYEAKPYYQAVAMPSQHVAMESYYHSNPQSGYSQSAAAYNQNQPQRQVTPIKTIQVVSAASSNYSTYQSATTSLQNAIAPSFQSYTPSSSYTSSSYNSSPATYSGSNYTSYDATVYTATSTSYYQATAPPAHPPPPQPPLLLSPQQQPKSGGGCPWSSSTTNPITVGGGSSYSKKPPFPSKLLKPKGPPKQPQLHYCEICKISCAGPQTYREHLEGQKHKKKEAALKVGSQTGGSVPHGVQTQLHCKLCDVSCTGADAYMAHIRGAKHQKVLKLHTKLGKPIPSVEPVLVSTANGSASKQVLHAPTSAKPAVGPANSNVELGKAVPAKKPLMAKFALAGASKLLVMSTKQETVKGTPPRAVEEAALNSTEDRLGDLLDVQPVGHDYVEEVLNDQGKMVRFRCRLCECSFNDPNAKDMHLKGRRHRLQYKKKVNPDFPVEIKPSNRARKMHEEKLKKKHLQALAKRQREEEQRRHLEVRHYEEGMFWQRIEEEQLYREEQWRRHQATDWHPPPLMGRLGVPIPPLLPARRLSSSDDRHIMSKHSSIYPTEEELQAIQKVVSHSEHALRLISDWLTEQGTGKEDAPEERGKKEDVPRILKGVMRVGILAKGLLLRGDRSVQLILLSAQKPTLALLQSIAEELPKQLGKVTSDEYEIMSNFEEANIVIASCSKPRMQVTVSLTSPLMREGAPTDPGTPSEPELSSSKMLSQEKCLESLAALRHAKWFQARANSLQSCVIIIRVLRDLCQRVPTWGALPNWAMELLVERVLNSSVGPLGPGEALRRVLECIATGMLLADGPGLQDPCEKEPIDALRSMAQQQREDVTASSQHALRMLAFRQIHKVLGMEPLPLLKTQPGSYSRKRHWDMEKEAESKVEGKKDRKEDDQDEAGA</sequence>
<feature type="domain" description="DZF" evidence="2">
    <location>
        <begin position="623"/>
        <end position="993"/>
    </location>
</feature>
<dbReference type="FunFam" id="3.30.460.10:FF:000010">
    <property type="entry name" value="Zinc finger RNA-binding protein 2"/>
    <property type="match status" value="1"/>
</dbReference>
<dbReference type="OrthoDB" id="8898434at2759"/>
<reference evidence="3" key="1">
    <citation type="submission" date="2025-08" db="UniProtKB">
        <authorList>
            <consortium name="Ensembl"/>
        </authorList>
    </citation>
    <scope>IDENTIFICATION</scope>
</reference>
<dbReference type="InterPro" id="IPR003604">
    <property type="entry name" value="Matrin/U1-like-C_Znf_C2H2"/>
</dbReference>
<dbReference type="InterPro" id="IPR049401">
    <property type="entry name" value="DZF_dom_N"/>
</dbReference>
<reference evidence="3" key="2">
    <citation type="submission" date="2025-09" db="UniProtKB">
        <authorList>
            <consortium name="Ensembl"/>
        </authorList>
    </citation>
    <scope>IDENTIFICATION</scope>
</reference>
<dbReference type="Ensembl" id="ENSVKKT00000011629.1">
    <property type="protein sequence ID" value="ENSVKKP00000011362.1"/>
    <property type="gene ID" value="ENSVKKG00000007921.1"/>
</dbReference>
<dbReference type="Gene3D" id="3.30.160.60">
    <property type="entry name" value="Classic Zinc Finger"/>
    <property type="match status" value="3"/>
</dbReference>
<dbReference type="InterPro" id="IPR043519">
    <property type="entry name" value="NT_sf"/>
</dbReference>
<proteinExistence type="predicted"/>
<dbReference type="Proteomes" id="UP000694545">
    <property type="component" value="Unplaced"/>
</dbReference>
<gene>
    <name evidence="3" type="primary">ZFR2</name>
</gene>
<dbReference type="Pfam" id="PF07528">
    <property type="entry name" value="DZF_N"/>
    <property type="match status" value="1"/>
</dbReference>
<dbReference type="InterPro" id="IPR006561">
    <property type="entry name" value="DZF_dom"/>
</dbReference>
<dbReference type="SMART" id="SM00451">
    <property type="entry name" value="ZnF_U1"/>
    <property type="match status" value="3"/>
</dbReference>
<dbReference type="SMART" id="SM00355">
    <property type="entry name" value="ZnF_C2H2"/>
    <property type="match status" value="3"/>
</dbReference>
<dbReference type="InterPro" id="IPR049402">
    <property type="entry name" value="DZF_dom_C"/>
</dbReference>
<dbReference type="InterPro" id="IPR013087">
    <property type="entry name" value="Znf_C2H2_type"/>
</dbReference>
<accession>A0A8D2JFS5</accession>
<dbReference type="Pfam" id="PF12874">
    <property type="entry name" value="zf-met"/>
    <property type="match status" value="3"/>
</dbReference>
<feature type="region of interest" description="Disordered" evidence="1">
    <location>
        <begin position="232"/>
        <end position="296"/>
    </location>
</feature>
<dbReference type="GeneID" id="123017607"/>
<dbReference type="SMART" id="SM00572">
    <property type="entry name" value="DZF"/>
    <property type="match status" value="1"/>
</dbReference>
<keyword evidence="4" id="KW-1185">Reference proteome</keyword>
<dbReference type="GO" id="GO:0071011">
    <property type="term" value="C:precatalytic spliceosome"/>
    <property type="evidence" value="ECO:0007669"/>
    <property type="project" value="TreeGrafter"/>
</dbReference>
<dbReference type="KEGG" id="vko:123017607"/>
<dbReference type="PANTHER" id="PTHR45762">
    <property type="entry name" value="ZINC FINGER RNA-BINDING PROTEIN"/>
    <property type="match status" value="1"/>
</dbReference>
<dbReference type="PROSITE" id="PS00028">
    <property type="entry name" value="ZINC_FINGER_C2H2_1"/>
    <property type="match status" value="1"/>
</dbReference>
<dbReference type="Gene3D" id="1.10.1410.40">
    <property type="match status" value="1"/>
</dbReference>
<evidence type="ECO:0000256" key="1">
    <source>
        <dbReference type="SAM" id="MobiDB-lite"/>
    </source>
</evidence>
<dbReference type="PROSITE" id="PS51703">
    <property type="entry name" value="DZF"/>
    <property type="match status" value="1"/>
</dbReference>
<dbReference type="GO" id="GO:0003727">
    <property type="term" value="F:single-stranded RNA binding"/>
    <property type="evidence" value="ECO:0007669"/>
    <property type="project" value="TreeGrafter"/>
</dbReference>
<organism evidence="3 4">
    <name type="scientific">Varanus komodoensis</name>
    <name type="common">Komodo dragon</name>
    <dbReference type="NCBI Taxonomy" id="61221"/>
    <lineage>
        <taxon>Eukaryota</taxon>
        <taxon>Metazoa</taxon>
        <taxon>Chordata</taxon>
        <taxon>Craniata</taxon>
        <taxon>Vertebrata</taxon>
        <taxon>Euteleostomi</taxon>
        <taxon>Lepidosauria</taxon>
        <taxon>Squamata</taxon>
        <taxon>Bifurcata</taxon>
        <taxon>Unidentata</taxon>
        <taxon>Episquamata</taxon>
        <taxon>Toxicofera</taxon>
        <taxon>Anguimorpha</taxon>
        <taxon>Paleoanguimorpha</taxon>
        <taxon>Varanoidea</taxon>
        <taxon>Varanidae</taxon>
        <taxon>Varanus</taxon>
    </lineage>
</organism>
<dbReference type="Pfam" id="PF20965">
    <property type="entry name" value="DZF_C"/>
    <property type="match status" value="1"/>
</dbReference>
<protein>
    <submittedName>
        <fullName evidence="3">Zinc finger RNA binding protein 2</fullName>
    </submittedName>
</protein>
<dbReference type="GO" id="GO:0008270">
    <property type="term" value="F:zinc ion binding"/>
    <property type="evidence" value="ECO:0007669"/>
    <property type="project" value="InterPro"/>
</dbReference>
<name>A0A8D2JFS5_VARKO</name>
<dbReference type="OMA" id="SCQEPRM"/>
<dbReference type="SUPFAM" id="SSF57667">
    <property type="entry name" value="beta-beta-alpha zinc fingers"/>
    <property type="match status" value="3"/>
</dbReference>
<dbReference type="GO" id="GO:0003725">
    <property type="term" value="F:double-stranded RNA binding"/>
    <property type="evidence" value="ECO:0007669"/>
    <property type="project" value="TreeGrafter"/>
</dbReference>
<dbReference type="InterPro" id="IPR036236">
    <property type="entry name" value="Znf_C2H2_sf"/>
</dbReference>
<dbReference type="PANTHER" id="PTHR45762:SF2">
    <property type="entry name" value="ZINC FINGER RNA-BINDING PROTEIN 2"/>
    <property type="match status" value="1"/>
</dbReference>
<dbReference type="FunFam" id="3.30.160.60:FF:000439">
    <property type="entry name" value="Zinc finger RNA-binding protein 2"/>
    <property type="match status" value="1"/>
</dbReference>